<dbReference type="InterPro" id="IPR007921">
    <property type="entry name" value="CHAP_dom"/>
</dbReference>
<feature type="chain" id="PRO_5045093210" evidence="2">
    <location>
        <begin position="24"/>
        <end position="387"/>
    </location>
</feature>
<gene>
    <name evidence="4" type="ORF">PQU94_05980</name>
</gene>
<evidence type="ECO:0000313" key="4">
    <source>
        <dbReference type="EMBL" id="MDC7693830.1"/>
    </source>
</evidence>
<organism evidence="4 5">
    <name type="scientific">Asticcacaulis currens</name>
    <dbReference type="NCBI Taxonomy" id="2984210"/>
    <lineage>
        <taxon>Bacteria</taxon>
        <taxon>Pseudomonadati</taxon>
        <taxon>Pseudomonadota</taxon>
        <taxon>Alphaproteobacteria</taxon>
        <taxon>Caulobacterales</taxon>
        <taxon>Caulobacteraceae</taxon>
        <taxon>Asticcacaulis</taxon>
    </lineage>
</organism>
<proteinExistence type="predicted"/>
<dbReference type="PROSITE" id="PS50911">
    <property type="entry name" value="CHAP"/>
    <property type="match status" value="1"/>
</dbReference>
<dbReference type="InterPro" id="IPR038765">
    <property type="entry name" value="Papain-like_cys_pep_sf"/>
</dbReference>
<feature type="signal peptide" evidence="2">
    <location>
        <begin position="1"/>
        <end position="23"/>
    </location>
</feature>
<dbReference type="EMBL" id="JAQQKW010000003">
    <property type="protein sequence ID" value="MDC7693830.1"/>
    <property type="molecule type" value="Genomic_DNA"/>
</dbReference>
<keyword evidence="2" id="KW-0732">Signal</keyword>
<comment type="caution">
    <text evidence="4">The sequence shown here is derived from an EMBL/GenBank/DDBJ whole genome shotgun (WGS) entry which is preliminary data.</text>
</comment>
<dbReference type="Gene3D" id="3.90.1720.10">
    <property type="entry name" value="endopeptidase domain like (from Nostoc punctiforme)"/>
    <property type="match status" value="1"/>
</dbReference>
<feature type="compositionally biased region" description="Low complexity" evidence="1">
    <location>
        <begin position="326"/>
        <end position="337"/>
    </location>
</feature>
<dbReference type="Pfam" id="PF05257">
    <property type="entry name" value="CHAP"/>
    <property type="match status" value="1"/>
</dbReference>
<reference evidence="4 5" key="1">
    <citation type="submission" date="2023-01" db="EMBL/GenBank/DDBJ databases">
        <title>Novel species of the genus Asticcacaulis isolated from rivers.</title>
        <authorList>
            <person name="Lu H."/>
        </authorList>
    </citation>
    <scope>NUCLEOTIDE SEQUENCE [LARGE SCALE GENOMIC DNA]</scope>
    <source>
        <strain evidence="4 5">DXS10W</strain>
    </source>
</reference>
<sequence length="387" mass="40733">MLKRLSVLALSAALAFSAVGAQAAEKQSPYWQCVTFARSITGMNIFGDAWTWWEGATGKYDKGQAPKAGAVLVFRPQGKMRLGHVAVVSQVITDRVIQITHANWSPIGGRRGQVEKDVTVVDVSDKGDWTKVKVWYGPIADVGTTVYPTYGFIYQAAQKGQQMGESLVTQVLDKPTVKKPSAFDKVAQKTSSKTSSKALVNALATDAEAPRNQALASASSDDASAAKADAKATDIKADAKTADKGADKKAVKAKTAVADKDSDAKETSKAKAKTTKGEKSARLADKDSDNAKGTAKAAKITGKSGKTAIADSDDKSDSKAEKPVKTTKATGKSGKTAMAEAEDKADTKAGAKAEKSTRSVKGEKTPARKVAEAEVKKSEKKSEKTKA</sequence>
<feature type="compositionally biased region" description="Low complexity" evidence="1">
    <location>
        <begin position="291"/>
        <end position="308"/>
    </location>
</feature>
<dbReference type="RefSeq" id="WP_272740560.1">
    <property type="nucleotide sequence ID" value="NZ_JAQQKW010000003.1"/>
</dbReference>
<protein>
    <submittedName>
        <fullName evidence="4">CHAP domain-containing protein</fullName>
    </submittedName>
</protein>
<feature type="region of interest" description="Disordered" evidence="1">
    <location>
        <begin position="232"/>
        <end position="387"/>
    </location>
</feature>
<evidence type="ECO:0000259" key="3">
    <source>
        <dbReference type="PROSITE" id="PS50911"/>
    </source>
</evidence>
<keyword evidence="5" id="KW-1185">Reference proteome</keyword>
<feature type="compositionally biased region" description="Basic and acidic residues" evidence="1">
    <location>
        <begin position="257"/>
        <end position="290"/>
    </location>
</feature>
<feature type="compositionally biased region" description="Basic and acidic residues" evidence="1">
    <location>
        <begin position="232"/>
        <end position="250"/>
    </location>
</feature>
<evidence type="ECO:0000256" key="2">
    <source>
        <dbReference type="SAM" id="SignalP"/>
    </source>
</evidence>
<feature type="domain" description="Peptidase C51" evidence="3">
    <location>
        <begin position="8"/>
        <end position="131"/>
    </location>
</feature>
<dbReference type="SUPFAM" id="SSF54001">
    <property type="entry name" value="Cysteine proteinases"/>
    <property type="match status" value="1"/>
</dbReference>
<feature type="compositionally biased region" description="Basic and acidic residues" evidence="1">
    <location>
        <begin position="312"/>
        <end position="324"/>
    </location>
</feature>
<evidence type="ECO:0000256" key="1">
    <source>
        <dbReference type="SAM" id="MobiDB-lite"/>
    </source>
</evidence>
<dbReference type="Proteomes" id="UP001216595">
    <property type="component" value="Unassembled WGS sequence"/>
</dbReference>
<accession>A0ABT5ICB5</accession>
<evidence type="ECO:0000313" key="5">
    <source>
        <dbReference type="Proteomes" id="UP001216595"/>
    </source>
</evidence>
<feature type="compositionally biased region" description="Basic and acidic residues" evidence="1">
    <location>
        <begin position="341"/>
        <end position="387"/>
    </location>
</feature>
<name>A0ABT5ICB5_9CAUL</name>